<comment type="catalytic activity">
    <reaction evidence="9 10">
        <text>L-cysteinyl-[protein] + hexadecanoyl-CoA = S-hexadecanoyl-L-cysteinyl-[protein] + CoA</text>
        <dbReference type="Rhea" id="RHEA:36683"/>
        <dbReference type="Rhea" id="RHEA-COMP:10131"/>
        <dbReference type="Rhea" id="RHEA-COMP:11032"/>
        <dbReference type="ChEBI" id="CHEBI:29950"/>
        <dbReference type="ChEBI" id="CHEBI:57287"/>
        <dbReference type="ChEBI" id="CHEBI:57379"/>
        <dbReference type="ChEBI" id="CHEBI:74151"/>
        <dbReference type="EC" id="2.3.1.225"/>
    </reaction>
</comment>
<comment type="subcellular location">
    <subcellularLocation>
        <location evidence="1">Membrane</location>
        <topology evidence="1">Multi-pass membrane protein</topology>
    </subcellularLocation>
</comment>
<feature type="domain" description="Palmitoyltransferase DHHC" evidence="12">
    <location>
        <begin position="148"/>
        <end position="274"/>
    </location>
</feature>
<dbReference type="GO" id="GO:0016020">
    <property type="term" value="C:membrane"/>
    <property type="evidence" value="ECO:0007669"/>
    <property type="project" value="UniProtKB-SubCell"/>
</dbReference>
<feature type="compositionally biased region" description="Acidic residues" evidence="11">
    <location>
        <begin position="545"/>
        <end position="558"/>
    </location>
</feature>
<keyword evidence="8 10" id="KW-0012">Acyltransferase</keyword>
<keyword evidence="3 10" id="KW-0812">Transmembrane</keyword>
<evidence type="ECO:0000256" key="3">
    <source>
        <dbReference type="ARBA" id="ARBA00022692"/>
    </source>
</evidence>
<feature type="transmembrane region" description="Helical" evidence="10">
    <location>
        <begin position="34"/>
        <end position="52"/>
    </location>
</feature>
<dbReference type="PANTHER" id="PTHR12246">
    <property type="entry name" value="PALMITOYLTRANSFERASE ZDHHC16"/>
    <property type="match status" value="1"/>
</dbReference>
<dbReference type="Pfam" id="PF01529">
    <property type="entry name" value="DHHC"/>
    <property type="match status" value="1"/>
</dbReference>
<name>A0AAJ0DCI4_9PEZI</name>
<evidence type="ECO:0000256" key="6">
    <source>
        <dbReference type="ARBA" id="ARBA00023139"/>
    </source>
</evidence>
<keyword evidence="14" id="KW-1185">Reference proteome</keyword>
<keyword evidence="2 10" id="KW-0808">Transferase</keyword>
<feature type="region of interest" description="Disordered" evidence="11">
    <location>
        <begin position="517"/>
        <end position="598"/>
    </location>
</feature>
<dbReference type="AlphaFoldDB" id="A0AAJ0DCI4"/>
<evidence type="ECO:0000256" key="4">
    <source>
        <dbReference type="ARBA" id="ARBA00022989"/>
    </source>
</evidence>
<dbReference type="Proteomes" id="UP001271007">
    <property type="component" value="Unassembled WGS sequence"/>
</dbReference>
<sequence length="598" mass="66649">MATLASDTPPLSPRLNFRRKSWARRLERCCCQTLSYFPLSFIYGLTTWAVYVEINVSFWTSNTWTAYFTAALGIALYLLANTSYTIAVFTTPGSPLDPRQDWRDRGISISKRTPYSALPTTEHDIDDDLDAPHSTNNIPTLTAKSSTGKPRYCKKCRTTKPDRSHHCSTCGRCVLKMDHHCPWLATCVGLHNYKAFLLFLTYTSLFCWLCFLVSGTWVWTSISDAQQMQEGLKIVNAILLAVLGGIIGLVLTGFTGWHIYLAVSGQTTIESLEKTRYLSPLRRHMEPDNGRNYVGHSEASVEGGEGEQQQSLLEHLKETHANALPGILRPEEGEASRSHTPNPSFSHHPSSSPVNPSSSSPAKSSLQSSYANLEAQRERTRYLAYQDELDSAKLPNAFDLGWHLNLLHVLGNKPLFWFLPVCNTRGDGWVWEISDEWREASAEVARERAARGREEEMWAREGGRQGGLERGGERRDLRWAPGVGFVDRVPEGFYQGGHGEGGEGEGEGQMLMQPLDRRKAPPRVSSRNSGLAHVGRGSGVGGSSDDVDSYDTSSDEDVQQQQWRPNSQGTANWNDIPDDFLSAGRANRSHSRGRRKGD</sequence>
<evidence type="ECO:0000259" key="12">
    <source>
        <dbReference type="Pfam" id="PF01529"/>
    </source>
</evidence>
<evidence type="ECO:0000256" key="5">
    <source>
        <dbReference type="ARBA" id="ARBA00023136"/>
    </source>
</evidence>
<dbReference type="EMBL" id="JAWDJX010000026">
    <property type="protein sequence ID" value="KAK3051441.1"/>
    <property type="molecule type" value="Genomic_DNA"/>
</dbReference>
<evidence type="ECO:0000256" key="10">
    <source>
        <dbReference type="RuleBase" id="RU079119"/>
    </source>
</evidence>
<feature type="region of interest" description="Disordered" evidence="11">
    <location>
        <begin position="490"/>
        <end position="509"/>
    </location>
</feature>
<evidence type="ECO:0000256" key="1">
    <source>
        <dbReference type="ARBA" id="ARBA00004141"/>
    </source>
</evidence>
<proteinExistence type="inferred from homology"/>
<dbReference type="PROSITE" id="PS50216">
    <property type="entry name" value="DHHC"/>
    <property type="match status" value="1"/>
</dbReference>
<keyword evidence="6" id="KW-0564">Palmitate</keyword>
<evidence type="ECO:0000313" key="14">
    <source>
        <dbReference type="Proteomes" id="UP001271007"/>
    </source>
</evidence>
<protein>
    <recommendedName>
        <fullName evidence="10">Palmitoyltransferase</fullName>
        <ecNumber evidence="10">2.3.1.225</ecNumber>
    </recommendedName>
</protein>
<evidence type="ECO:0000256" key="11">
    <source>
        <dbReference type="SAM" id="MobiDB-lite"/>
    </source>
</evidence>
<comment type="caution">
    <text evidence="13">The sequence shown here is derived from an EMBL/GenBank/DDBJ whole genome shotgun (WGS) entry which is preliminary data.</text>
</comment>
<evidence type="ECO:0000256" key="2">
    <source>
        <dbReference type="ARBA" id="ARBA00022679"/>
    </source>
</evidence>
<feature type="transmembrane region" description="Helical" evidence="10">
    <location>
        <begin position="238"/>
        <end position="263"/>
    </location>
</feature>
<keyword evidence="5 10" id="KW-0472">Membrane</keyword>
<accession>A0AAJ0DCI4</accession>
<feature type="compositionally biased region" description="Polar residues" evidence="11">
    <location>
        <begin position="559"/>
        <end position="573"/>
    </location>
</feature>
<reference evidence="13" key="1">
    <citation type="submission" date="2023-04" db="EMBL/GenBank/DDBJ databases">
        <title>Black Yeasts Isolated from many extreme environments.</title>
        <authorList>
            <person name="Coleine C."/>
            <person name="Stajich J.E."/>
            <person name="Selbmann L."/>
        </authorList>
    </citation>
    <scope>NUCLEOTIDE SEQUENCE</scope>
    <source>
        <strain evidence="13">CCFEE 5312</strain>
    </source>
</reference>
<comment type="domain">
    <text evidence="10">The DHHC domain is required for palmitoyltransferase activity.</text>
</comment>
<evidence type="ECO:0000256" key="8">
    <source>
        <dbReference type="ARBA" id="ARBA00023315"/>
    </source>
</evidence>
<feature type="transmembrane region" description="Helical" evidence="10">
    <location>
        <begin position="64"/>
        <end position="89"/>
    </location>
</feature>
<dbReference type="EC" id="2.3.1.225" evidence="10"/>
<organism evidence="13 14">
    <name type="scientific">Extremus antarcticus</name>
    <dbReference type="NCBI Taxonomy" id="702011"/>
    <lineage>
        <taxon>Eukaryota</taxon>
        <taxon>Fungi</taxon>
        <taxon>Dikarya</taxon>
        <taxon>Ascomycota</taxon>
        <taxon>Pezizomycotina</taxon>
        <taxon>Dothideomycetes</taxon>
        <taxon>Dothideomycetidae</taxon>
        <taxon>Mycosphaerellales</taxon>
        <taxon>Extremaceae</taxon>
        <taxon>Extremus</taxon>
    </lineage>
</organism>
<dbReference type="GO" id="GO:0019706">
    <property type="term" value="F:protein-cysteine S-palmitoyltransferase activity"/>
    <property type="evidence" value="ECO:0007669"/>
    <property type="project" value="UniProtKB-EC"/>
</dbReference>
<keyword evidence="7" id="KW-0449">Lipoprotein</keyword>
<dbReference type="InterPro" id="IPR039859">
    <property type="entry name" value="PFA4/ZDH16/20/ERF2-like"/>
</dbReference>
<feature type="transmembrane region" description="Helical" evidence="10">
    <location>
        <begin position="196"/>
        <end position="218"/>
    </location>
</feature>
<evidence type="ECO:0000256" key="9">
    <source>
        <dbReference type="ARBA" id="ARBA00048048"/>
    </source>
</evidence>
<feature type="region of interest" description="Disordered" evidence="11">
    <location>
        <begin position="332"/>
        <end position="371"/>
    </location>
</feature>
<feature type="region of interest" description="Disordered" evidence="11">
    <location>
        <begin position="288"/>
        <end position="311"/>
    </location>
</feature>
<evidence type="ECO:0000256" key="7">
    <source>
        <dbReference type="ARBA" id="ARBA00023288"/>
    </source>
</evidence>
<comment type="similarity">
    <text evidence="10">Belongs to the DHHC palmitoyltransferase family.</text>
</comment>
<keyword evidence="4 10" id="KW-1133">Transmembrane helix</keyword>
<feature type="compositionally biased region" description="Low complexity" evidence="11">
    <location>
        <begin position="338"/>
        <end position="369"/>
    </location>
</feature>
<evidence type="ECO:0000313" key="13">
    <source>
        <dbReference type="EMBL" id="KAK3051441.1"/>
    </source>
</evidence>
<feature type="compositionally biased region" description="Basic residues" evidence="11">
    <location>
        <begin position="587"/>
        <end position="598"/>
    </location>
</feature>
<dbReference type="InterPro" id="IPR001594">
    <property type="entry name" value="Palmitoyltrfase_DHHC"/>
</dbReference>
<gene>
    <name evidence="13" type="primary">PFA3</name>
    <name evidence="13" type="ORF">LTR09_007464</name>
</gene>